<feature type="transmembrane region" description="Helical" evidence="8">
    <location>
        <begin position="120"/>
        <end position="139"/>
    </location>
</feature>
<evidence type="ECO:0000259" key="9">
    <source>
        <dbReference type="Pfam" id="PF01545"/>
    </source>
</evidence>
<dbReference type="HOGENOM" id="CLU_013430_0_0_11"/>
<dbReference type="PANTHER" id="PTHR11562">
    <property type="entry name" value="CATION EFFLUX PROTEIN/ ZINC TRANSPORTER"/>
    <property type="match status" value="1"/>
</dbReference>
<organism evidence="11 12">
    <name type="scientific">Clavibacter sepedonicus</name>
    <name type="common">Clavibacter michiganensis subsp. sepedonicus</name>
    <dbReference type="NCBI Taxonomy" id="31964"/>
    <lineage>
        <taxon>Bacteria</taxon>
        <taxon>Bacillati</taxon>
        <taxon>Actinomycetota</taxon>
        <taxon>Actinomycetes</taxon>
        <taxon>Micrococcales</taxon>
        <taxon>Microbacteriaceae</taxon>
        <taxon>Clavibacter</taxon>
    </lineage>
</organism>
<keyword evidence="6" id="KW-0406">Ion transport</keyword>
<dbReference type="STRING" id="31964.CMS2098"/>
<dbReference type="SUPFAM" id="SSF161111">
    <property type="entry name" value="Cation efflux protein transmembrane domain-like"/>
    <property type="match status" value="1"/>
</dbReference>
<dbReference type="InterPro" id="IPR002524">
    <property type="entry name" value="Cation_efflux"/>
</dbReference>
<dbReference type="SUPFAM" id="SSF160240">
    <property type="entry name" value="Cation efflux protein cytoplasmic domain-like"/>
    <property type="match status" value="1"/>
</dbReference>
<evidence type="ECO:0000256" key="6">
    <source>
        <dbReference type="ARBA" id="ARBA00023065"/>
    </source>
</evidence>
<evidence type="ECO:0000313" key="12">
    <source>
        <dbReference type="Proteomes" id="UP000001318"/>
    </source>
</evidence>
<dbReference type="GO" id="GO:0005886">
    <property type="term" value="C:plasma membrane"/>
    <property type="evidence" value="ECO:0007669"/>
    <property type="project" value="TreeGrafter"/>
</dbReference>
<dbReference type="InterPro" id="IPR036837">
    <property type="entry name" value="Cation_efflux_CTD_sf"/>
</dbReference>
<protein>
    <submittedName>
        <fullName evidence="11">Cation efflux protein</fullName>
    </submittedName>
</protein>
<dbReference type="InterPro" id="IPR027469">
    <property type="entry name" value="Cation_efflux_TMD_sf"/>
</dbReference>
<comment type="similarity">
    <text evidence="2">Belongs to the cation diffusion facilitator (CDF) transporter (TC 2.A.4) family. SLC30A subfamily.</text>
</comment>
<reference evidence="11 12" key="1">
    <citation type="journal article" date="2008" name="J. Bacteriol.">
        <title>Genome of the actinomycete plant pathogen Clavibacter michiganensis subsp. sepedonicus suggests recent niche adaptation.</title>
        <authorList>
            <person name="Bentley S.D."/>
            <person name="Corton C."/>
            <person name="Brown S.E."/>
            <person name="Barron A."/>
            <person name="Clark L."/>
            <person name="Doggett J."/>
            <person name="Harris B."/>
            <person name="Ormond D."/>
            <person name="Quail M.A."/>
            <person name="May G."/>
            <person name="Francis D."/>
            <person name="Knudson D."/>
            <person name="Parkhill J."/>
            <person name="Ishimaru C.A."/>
        </authorList>
    </citation>
    <scope>NUCLEOTIDE SEQUENCE [LARGE SCALE GENOMIC DNA]</scope>
    <source>
        <strain evidence="12">ATCC 33113 / DSM 20744 / JCM 9667 / LMG 2889 / ICMP 2535 / C-1</strain>
    </source>
</reference>
<feature type="transmembrane region" description="Helical" evidence="8">
    <location>
        <begin position="42"/>
        <end position="70"/>
    </location>
</feature>
<evidence type="ECO:0000256" key="2">
    <source>
        <dbReference type="ARBA" id="ARBA00008873"/>
    </source>
</evidence>
<feature type="transmembrane region" description="Helical" evidence="8">
    <location>
        <begin position="220"/>
        <end position="238"/>
    </location>
</feature>
<dbReference type="Proteomes" id="UP000001318">
    <property type="component" value="Chromosome"/>
</dbReference>
<dbReference type="InterPro" id="IPR027470">
    <property type="entry name" value="Cation_efflux_CTD"/>
</dbReference>
<gene>
    <name evidence="11" type="ordered locus">CMS2098</name>
</gene>
<evidence type="ECO:0000256" key="1">
    <source>
        <dbReference type="ARBA" id="ARBA00004141"/>
    </source>
</evidence>
<evidence type="ECO:0000256" key="4">
    <source>
        <dbReference type="ARBA" id="ARBA00022692"/>
    </source>
</evidence>
<feature type="transmembrane region" description="Helical" evidence="8">
    <location>
        <begin position="90"/>
        <end position="108"/>
    </location>
</feature>
<feature type="domain" description="Cation efflux protein cytoplasmic" evidence="10">
    <location>
        <begin position="254"/>
        <end position="329"/>
    </location>
</feature>
<evidence type="ECO:0000256" key="5">
    <source>
        <dbReference type="ARBA" id="ARBA00022989"/>
    </source>
</evidence>
<keyword evidence="5 8" id="KW-1133">Transmembrane helix</keyword>
<sequence>MRSGVVPDCAPGWIRMTAGPYGGRMAPGSHDHGAATTDRRRLVIAIAITATVLVIAIAITATVLVVEVVGALVSGSLALLADAGHMTSDLLGLGIALVATIVAARPATDRHTFGFQRGEVLGALVNGLILAGVAVYVAVQGVQRLLAPQGPEVDPGVMLMAAGIGLVANVAALVVLRGGAGSSINMRGAYLEVLGDAFGSVATIAAGVVILVTGFGRADAIASLVIAALIVPRAVVLLRDVVRVLNESTPVGTEPERIRAHLLETPGVTAVHDVHVWAITSGSPVFTAHVVVEQEVFRDGRTGELLDLLAGCLDDHFDVEHSTFQLEPEEHAGHEHRHHV</sequence>
<feature type="transmembrane region" description="Helical" evidence="8">
    <location>
        <begin position="188"/>
        <end position="214"/>
    </location>
</feature>
<keyword evidence="3" id="KW-0813">Transport</keyword>
<keyword evidence="12" id="KW-1185">Reference proteome</keyword>
<feature type="transmembrane region" description="Helical" evidence="8">
    <location>
        <begin position="159"/>
        <end position="176"/>
    </location>
</feature>
<dbReference type="EMBL" id="AM849034">
    <property type="protein sequence ID" value="CAQ02194.1"/>
    <property type="molecule type" value="Genomic_DNA"/>
</dbReference>
<proteinExistence type="inferred from homology"/>
<evidence type="ECO:0000256" key="3">
    <source>
        <dbReference type="ARBA" id="ARBA00022448"/>
    </source>
</evidence>
<dbReference type="PANTHER" id="PTHR11562:SF17">
    <property type="entry name" value="RE54080P-RELATED"/>
    <property type="match status" value="1"/>
</dbReference>
<dbReference type="Pfam" id="PF16916">
    <property type="entry name" value="ZT_dimer"/>
    <property type="match status" value="1"/>
</dbReference>
<dbReference type="InterPro" id="IPR058533">
    <property type="entry name" value="Cation_efflux_TM"/>
</dbReference>
<evidence type="ECO:0000259" key="10">
    <source>
        <dbReference type="Pfam" id="PF16916"/>
    </source>
</evidence>
<dbReference type="KEGG" id="cms:CMS2098"/>
<keyword evidence="4 8" id="KW-0812">Transmembrane</keyword>
<evidence type="ECO:0000313" key="11">
    <source>
        <dbReference type="EMBL" id="CAQ02194.1"/>
    </source>
</evidence>
<comment type="subcellular location">
    <subcellularLocation>
        <location evidence="1">Membrane</location>
        <topology evidence="1">Multi-pass membrane protein</topology>
    </subcellularLocation>
</comment>
<dbReference type="InterPro" id="IPR050681">
    <property type="entry name" value="CDF/SLC30A"/>
</dbReference>
<feature type="domain" description="Cation efflux protein transmembrane" evidence="9">
    <location>
        <begin position="53"/>
        <end position="245"/>
    </location>
</feature>
<dbReference type="NCBIfam" id="TIGR01297">
    <property type="entry name" value="CDF"/>
    <property type="match status" value="1"/>
</dbReference>
<dbReference type="GO" id="GO:0005385">
    <property type="term" value="F:zinc ion transmembrane transporter activity"/>
    <property type="evidence" value="ECO:0007669"/>
    <property type="project" value="TreeGrafter"/>
</dbReference>
<keyword evidence="7 8" id="KW-0472">Membrane</keyword>
<evidence type="ECO:0000256" key="7">
    <source>
        <dbReference type="ARBA" id="ARBA00023136"/>
    </source>
</evidence>
<accession>B0RFA9</accession>
<evidence type="ECO:0000256" key="8">
    <source>
        <dbReference type="SAM" id="Phobius"/>
    </source>
</evidence>
<dbReference type="AlphaFoldDB" id="B0RFA9"/>
<dbReference type="Gene3D" id="1.20.1510.10">
    <property type="entry name" value="Cation efflux protein transmembrane domain"/>
    <property type="match status" value="1"/>
</dbReference>
<dbReference type="eggNOG" id="COG1230">
    <property type="taxonomic scope" value="Bacteria"/>
</dbReference>
<dbReference type="Pfam" id="PF01545">
    <property type="entry name" value="Cation_efflux"/>
    <property type="match status" value="1"/>
</dbReference>
<name>B0RFA9_CLASE</name>